<proteinExistence type="predicted"/>
<evidence type="ECO:0000313" key="2">
    <source>
        <dbReference type="EMBL" id="KAF3434692.1"/>
    </source>
</evidence>
<keyword evidence="1" id="KW-0472">Membrane</keyword>
<accession>A0A8K0E0N3</accession>
<feature type="transmembrane region" description="Helical" evidence="1">
    <location>
        <begin position="77"/>
        <end position="100"/>
    </location>
</feature>
<keyword evidence="1" id="KW-1133">Transmembrane helix</keyword>
<dbReference type="EMBL" id="VOIH02000010">
    <property type="protein sequence ID" value="KAF3434692.1"/>
    <property type="molecule type" value="Genomic_DNA"/>
</dbReference>
<dbReference type="Proteomes" id="UP000796880">
    <property type="component" value="Unassembled WGS sequence"/>
</dbReference>
<protein>
    <submittedName>
        <fullName evidence="2">Uncharacterized protein</fullName>
    </submittedName>
</protein>
<keyword evidence="1" id="KW-0812">Transmembrane</keyword>
<feature type="transmembrane region" description="Helical" evidence="1">
    <location>
        <begin position="47"/>
        <end position="65"/>
    </location>
</feature>
<name>A0A8K0E0N3_9ROSA</name>
<sequence length="142" mass="15903">MDKLEDDHLDSVSPQTSAKHSKQIKSGFCSFQASLVSAQMMRVSDGLVYYWNYVWVSSFWIFKLLEVGGFCSPLQGYSSLTILILSATVPFLLIFVALVIDGVAATLGSDTKVVRLKFCRGGICWHSYHHCPIDCQELKEIM</sequence>
<evidence type="ECO:0000256" key="1">
    <source>
        <dbReference type="SAM" id="Phobius"/>
    </source>
</evidence>
<keyword evidence="3" id="KW-1185">Reference proteome</keyword>
<comment type="caution">
    <text evidence="2">The sequence shown here is derived from an EMBL/GenBank/DDBJ whole genome shotgun (WGS) entry which is preliminary data.</text>
</comment>
<organism evidence="2 3">
    <name type="scientific">Rhamnella rubrinervis</name>
    <dbReference type="NCBI Taxonomy" id="2594499"/>
    <lineage>
        <taxon>Eukaryota</taxon>
        <taxon>Viridiplantae</taxon>
        <taxon>Streptophyta</taxon>
        <taxon>Embryophyta</taxon>
        <taxon>Tracheophyta</taxon>
        <taxon>Spermatophyta</taxon>
        <taxon>Magnoliopsida</taxon>
        <taxon>eudicotyledons</taxon>
        <taxon>Gunneridae</taxon>
        <taxon>Pentapetalae</taxon>
        <taxon>rosids</taxon>
        <taxon>fabids</taxon>
        <taxon>Rosales</taxon>
        <taxon>Rhamnaceae</taxon>
        <taxon>rhamnoid group</taxon>
        <taxon>Rhamneae</taxon>
        <taxon>Rhamnella</taxon>
    </lineage>
</organism>
<gene>
    <name evidence="2" type="ORF">FNV43_RR21777</name>
</gene>
<reference evidence="2" key="1">
    <citation type="submission" date="2020-03" db="EMBL/GenBank/DDBJ databases">
        <title>A high-quality chromosome-level genome assembly of a woody plant with both climbing and erect habits, Rhamnella rubrinervis.</title>
        <authorList>
            <person name="Lu Z."/>
            <person name="Yang Y."/>
            <person name="Zhu X."/>
            <person name="Sun Y."/>
        </authorList>
    </citation>
    <scope>NUCLEOTIDE SEQUENCE</scope>
    <source>
        <strain evidence="2">BYM</strain>
        <tissue evidence="2">Leaf</tissue>
    </source>
</reference>
<dbReference type="AlphaFoldDB" id="A0A8K0E0N3"/>
<evidence type="ECO:0000313" key="3">
    <source>
        <dbReference type="Proteomes" id="UP000796880"/>
    </source>
</evidence>